<feature type="signal peptide" evidence="1">
    <location>
        <begin position="1"/>
        <end position="24"/>
    </location>
</feature>
<feature type="chain" id="PRO_5015140004" evidence="1">
    <location>
        <begin position="25"/>
        <end position="160"/>
    </location>
</feature>
<reference evidence="2 3" key="1">
    <citation type="journal article" date="2017" name="Genome Biol. Evol.">
        <title>Phytophthora megakarya and P. palmivora, closely related causal agents of cacao black pod rot, underwent increases in genome sizes and gene numbers by different mechanisms.</title>
        <authorList>
            <person name="Ali S.S."/>
            <person name="Shao J."/>
            <person name="Lary D.J."/>
            <person name="Kronmiller B."/>
            <person name="Shen D."/>
            <person name="Strem M.D."/>
            <person name="Amoako-Attah I."/>
            <person name="Akrofi A.Y."/>
            <person name="Begoude B.A."/>
            <person name="Ten Hoopen G.M."/>
            <person name="Coulibaly K."/>
            <person name="Kebe B.I."/>
            <person name="Melnick R.L."/>
            <person name="Guiltinan M.J."/>
            <person name="Tyler B.M."/>
            <person name="Meinhardt L.W."/>
            <person name="Bailey B.A."/>
        </authorList>
    </citation>
    <scope>NUCLEOTIDE SEQUENCE [LARGE SCALE GENOMIC DNA]</scope>
    <source>
        <strain evidence="3">sbr112.9</strain>
    </source>
</reference>
<sequence>MRFFVFLALLVVILVSCYTSFAGAEITTNDVVFRHLRAAPVGNSANIAGRFASHVKEFTLFERAVKKAMIANGNEKAIRAAIKLAANIKDLSRTSDEQIAKISQMIAEGAKKSPKSWPRLMKFTKVTLGAAVGGLAIYGAYKLLVKDNAVAVAATTNVSA</sequence>
<name>A0A2P4YKF9_9STRA</name>
<proteinExistence type="predicted"/>
<organism evidence="2 3">
    <name type="scientific">Phytophthora palmivora</name>
    <dbReference type="NCBI Taxonomy" id="4796"/>
    <lineage>
        <taxon>Eukaryota</taxon>
        <taxon>Sar</taxon>
        <taxon>Stramenopiles</taxon>
        <taxon>Oomycota</taxon>
        <taxon>Peronosporomycetes</taxon>
        <taxon>Peronosporales</taxon>
        <taxon>Peronosporaceae</taxon>
        <taxon>Phytophthora</taxon>
    </lineage>
</organism>
<dbReference type="EMBL" id="NCKW01002064">
    <property type="protein sequence ID" value="POM78290.1"/>
    <property type="molecule type" value="Genomic_DNA"/>
</dbReference>
<keyword evidence="3" id="KW-1185">Reference proteome</keyword>
<gene>
    <name evidence="2" type="ORF">PHPALM_4195</name>
</gene>
<protein>
    <submittedName>
        <fullName evidence="2">Secreted RxLR effector peptide protein</fullName>
    </submittedName>
</protein>
<evidence type="ECO:0000313" key="3">
    <source>
        <dbReference type="Proteomes" id="UP000237271"/>
    </source>
</evidence>
<accession>A0A2P4YKF9</accession>
<keyword evidence="1" id="KW-0732">Signal</keyword>
<dbReference type="PROSITE" id="PS51257">
    <property type="entry name" value="PROKAR_LIPOPROTEIN"/>
    <property type="match status" value="1"/>
</dbReference>
<dbReference type="AlphaFoldDB" id="A0A2P4YKF9"/>
<evidence type="ECO:0000256" key="1">
    <source>
        <dbReference type="SAM" id="SignalP"/>
    </source>
</evidence>
<dbReference type="OrthoDB" id="10423008at2759"/>
<comment type="caution">
    <text evidence="2">The sequence shown here is derived from an EMBL/GenBank/DDBJ whole genome shotgun (WGS) entry which is preliminary data.</text>
</comment>
<dbReference type="Proteomes" id="UP000237271">
    <property type="component" value="Unassembled WGS sequence"/>
</dbReference>
<evidence type="ECO:0000313" key="2">
    <source>
        <dbReference type="EMBL" id="POM78290.1"/>
    </source>
</evidence>